<evidence type="ECO:0000256" key="1">
    <source>
        <dbReference type="SAM" id="Phobius"/>
    </source>
</evidence>
<evidence type="ECO:0008006" key="4">
    <source>
        <dbReference type="Google" id="ProtNLM"/>
    </source>
</evidence>
<dbReference type="Proteomes" id="UP000050360">
    <property type="component" value="Unassembled WGS sequence"/>
</dbReference>
<feature type="transmembrane region" description="Helical" evidence="1">
    <location>
        <begin position="99"/>
        <end position="122"/>
    </location>
</feature>
<dbReference type="EMBL" id="LKCM01000167">
    <property type="protein sequence ID" value="KPQ43258.1"/>
    <property type="molecule type" value="Genomic_DNA"/>
</dbReference>
<sequence>MLEILFWIYLINSVLLINHEIDSAYWKEWDIFKLPGGVTGFMIIHLFLIYFVLYGLILVFQQSFTGLIFSLLLSLSGIFAFTIHIFFIKKGRNEFNTPISLFILTATLIVSIIQAATTIYLLTG</sequence>
<keyword evidence="1" id="KW-0472">Membrane</keyword>
<dbReference type="InterPro" id="IPR046559">
    <property type="entry name" value="DUF6713"/>
</dbReference>
<dbReference type="Pfam" id="PF20460">
    <property type="entry name" value="DUF6713"/>
    <property type="match status" value="1"/>
</dbReference>
<keyword evidence="1" id="KW-1133">Transmembrane helix</keyword>
<gene>
    <name evidence="2" type="ORF">MPEBLZ_02216</name>
</gene>
<evidence type="ECO:0000313" key="3">
    <source>
        <dbReference type="Proteomes" id="UP000050360"/>
    </source>
</evidence>
<protein>
    <recommendedName>
        <fullName evidence="4">HXXEE domain-containing protein</fullName>
    </recommendedName>
</protein>
<evidence type="ECO:0000313" key="2">
    <source>
        <dbReference type="EMBL" id="KPQ43258.1"/>
    </source>
</evidence>
<reference evidence="2 3" key="1">
    <citation type="submission" date="2015-09" db="EMBL/GenBank/DDBJ databases">
        <title>A metagenomics-based metabolic model of nitrate-dependent anaerobic oxidation of methane by Methanoperedens-like archaea.</title>
        <authorList>
            <person name="Arshad A."/>
            <person name="Speth D.R."/>
            <person name="De Graaf R.M."/>
            <person name="Op Den Camp H.J."/>
            <person name="Jetten M.S."/>
            <person name="Welte C.U."/>
        </authorList>
    </citation>
    <scope>NUCLEOTIDE SEQUENCE [LARGE SCALE GENOMIC DNA]</scope>
</reference>
<keyword evidence="1" id="KW-0812">Transmembrane</keyword>
<dbReference type="AlphaFoldDB" id="A0A0N8KQW3"/>
<accession>A0A0N8KQW3</accession>
<feature type="transmembrane region" description="Helical" evidence="1">
    <location>
        <begin position="38"/>
        <end position="60"/>
    </location>
</feature>
<organism evidence="2 3">
    <name type="scientific">Candidatus Methanoperedens nitratireducens</name>
    <dbReference type="NCBI Taxonomy" id="1392998"/>
    <lineage>
        <taxon>Archaea</taxon>
        <taxon>Methanobacteriati</taxon>
        <taxon>Methanobacteriota</taxon>
        <taxon>Stenosarchaea group</taxon>
        <taxon>Methanomicrobia</taxon>
        <taxon>Methanosarcinales</taxon>
        <taxon>ANME-2 cluster</taxon>
        <taxon>Candidatus Methanoperedentaceae</taxon>
        <taxon>Candidatus Methanoperedens</taxon>
    </lineage>
</organism>
<comment type="caution">
    <text evidence="2">The sequence shown here is derived from an EMBL/GenBank/DDBJ whole genome shotgun (WGS) entry which is preliminary data.</text>
</comment>
<feature type="transmembrane region" description="Helical" evidence="1">
    <location>
        <begin position="6"/>
        <end position="26"/>
    </location>
</feature>
<name>A0A0N8KQW3_9EURY</name>
<proteinExistence type="predicted"/>
<feature type="transmembrane region" description="Helical" evidence="1">
    <location>
        <begin position="66"/>
        <end position="87"/>
    </location>
</feature>